<feature type="transmembrane region" description="Helical" evidence="7">
    <location>
        <begin position="85"/>
        <end position="102"/>
    </location>
</feature>
<keyword evidence="3 9" id="KW-0808">Transferase</keyword>
<dbReference type="EMBL" id="JAMXLY010000002">
    <property type="protein sequence ID" value="MCO6024409.1"/>
    <property type="molecule type" value="Genomic_DNA"/>
</dbReference>
<dbReference type="RefSeq" id="WP_252759773.1">
    <property type="nucleotide sequence ID" value="NZ_JAMXLY010000002.1"/>
</dbReference>
<reference evidence="9 10" key="1">
    <citation type="submission" date="2022-06" db="EMBL/GenBank/DDBJ databases">
        <title>A taxonomic note on the genus Prevotella: Description of four novel genera and emended description of the genera Hallella and Xylanibacter.</title>
        <authorList>
            <person name="Hitch T.C.A."/>
        </authorList>
    </citation>
    <scope>NUCLEOTIDE SEQUENCE [LARGE SCALE GENOMIC DNA]</scope>
    <source>
        <strain evidence="9 10">DSM 100619</strain>
    </source>
</reference>
<evidence type="ECO:0000256" key="5">
    <source>
        <dbReference type="ARBA" id="ARBA00022989"/>
    </source>
</evidence>
<evidence type="ECO:0000313" key="9">
    <source>
        <dbReference type="EMBL" id="MCO6024409.1"/>
    </source>
</evidence>
<feature type="transmembrane region" description="Helical" evidence="7">
    <location>
        <begin position="12"/>
        <end position="36"/>
    </location>
</feature>
<accession>A0ABT1BTW4</accession>
<evidence type="ECO:0000256" key="4">
    <source>
        <dbReference type="ARBA" id="ARBA00022692"/>
    </source>
</evidence>
<evidence type="ECO:0000256" key="6">
    <source>
        <dbReference type="ARBA" id="ARBA00023136"/>
    </source>
</evidence>
<feature type="domain" description="Bacterial sugar transferase" evidence="8">
    <location>
        <begin position="283"/>
        <end position="466"/>
    </location>
</feature>
<feature type="transmembrane region" description="Helical" evidence="7">
    <location>
        <begin position="108"/>
        <end position="128"/>
    </location>
</feature>
<keyword evidence="4 7" id="KW-0812">Transmembrane</keyword>
<name>A0ABT1BTW4_9BACT</name>
<feature type="transmembrane region" description="Helical" evidence="7">
    <location>
        <begin position="48"/>
        <end position="64"/>
    </location>
</feature>
<sequence>MKKVLTESSELIKWTVLIGDIVLFYVIAAIYLFLVFPQLSWSFADRQLFYLSALVGLMFSQYGYSSIIHRRIVTPRKVFRRVTELVVTVFVVTYLMLRLFHFDDYDGGSILAVICVTYWFLLFGLRFAERAVLVNLRRNGRNTRSVIFIGTDPALDIIFGKLIGNPSTGYRFGGYYAPADTTTYSVFSKLTYLGSYEDLDKKLESEKEEIHADEVYCSLPRSCCNEISRVAQYCDDHFIRFFYVPMLAEGFELNLRPEMLGDDMLVFSTYNMPLSLSANRLVKRVFDIVFALVSLVITLPFYPIIALIIKISSPGPVFFKQRRTGINGKEFTILKFRSMRVNADADKVQATKNDPRKFVFGDFMRKTDIDELPQFINVLKGEMSIVGPRPHMLIHTKLYSSLIRKYMVRHFVKPGITGWAQVTGFRGETKDLDLMKKRVRQDIWYLEHWSFWLDLYIIFLTIKSVFVHDKHAY</sequence>
<dbReference type="Proteomes" id="UP001204015">
    <property type="component" value="Unassembled WGS sequence"/>
</dbReference>
<dbReference type="Pfam" id="PF13727">
    <property type="entry name" value="CoA_binding_3"/>
    <property type="match status" value="1"/>
</dbReference>
<evidence type="ECO:0000313" key="10">
    <source>
        <dbReference type="Proteomes" id="UP001204015"/>
    </source>
</evidence>
<feature type="transmembrane region" description="Helical" evidence="7">
    <location>
        <begin position="285"/>
        <end position="309"/>
    </location>
</feature>
<dbReference type="PANTHER" id="PTHR30576:SF0">
    <property type="entry name" value="UNDECAPRENYL-PHOSPHATE N-ACETYLGALACTOSAMINYL 1-PHOSPHATE TRANSFERASE-RELATED"/>
    <property type="match status" value="1"/>
</dbReference>
<dbReference type="InterPro" id="IPR017473">
    <property type="entry name" value="Undecaprenyl-P_gluc_Ptfrase"/>
</dbReference>
<keyword evidence="5 7" id="KW-1133">Transmembrane helix</keyword>
<comment type="subcellular location">
    <subcellularLocation>
        <location evidence="1">Membrane</location>
        <topology evidence="1">Multi-pass membrane protein</topology>
    </subcellularLocation>
</comment>
<keyword evidence="6 7" id="KW-0472">Membrane</keyword>
<proteinExistence type="inferred from homology"/>
<comment type="caution">
    <text evidence="9">The sequence shown here is derived from an EMBL/GenBank/DDBJ whole genome shotgun (WGS) entry which is preliminary data.</text>
</comment>
<comment type="similarity">
    <text evidence="2">Belongs to the bacterial sugar transferase family.</text>
</comment>
<dbReference type="EC" id="2.7.8.31" evidence="9"/>
<keyword evidence="10" id="KW-1185">Reference proteome</keyword>
<organism evidence="9 10">
    <name type="scientific">Segatella cerevisiae</name>
    <dbReference type="NCBI Taxonomy" id="2053716"/>
    <lineage>
        <taxon>Bacteria</taxon>
        <taxon>Pseudomonadati</taxon>
        <taxon>Bacteroidota</taxon>
        <taxon>Bacteroidia</taxon>
        <taxon>Bacteroidales</taxon>
        <taxon>Prevotellaceae</taxon>
        <taxon>Segatella</taxon>
    </lineage>
</organism>
<evidence type="ECO:0000256" key="2">
    <source>
        <dbReference type="ARBA" id="ARBA00006464"/>
    </source>
</evidence>
<gene>
    <name evidence="9" type="ORF">NG821_00875</name>
</gene>
<dbReference type="GO" id="GO:0089702">
    <property type="term" value="F:undecaprenyl-phosphate glucose phosphotransferase activity"/>
    <property type="evidence" value="ECO:0007669"/>
    <property type="project" value="UniProtKB-EC"/>
</dbReference>
<dbReference type="NCBIfam" id="TIGR03023">
    <property type="entry name" value="WcaJ_sugtrans"/>
    <property type="match status" value="1"/>
</dbReference>
<evidence type="ECO:0000256" key="7">
    <source>
        <dbReference type="SAM" id="Phobius"/>
    </source>
</evidence>
<protein>
    <submittedName>
        <fullName evidence="9">Undecaprenyl-phosphate glucose phosphotransferase</fullName>
        <ecNumber evidence="9">2.7.8.31</ecNumber>
    </submittedName>
</protein>
<dbReference type="InterPro" id="IPR017475">
    <property type="entry name" value="EPS_sugar_tfrase"/>
</dbReference>
<evidence type="ECO:0000259" key="8">
    <source>
        <dbReference type="Pfam" id="PF02397"/>
    </source>
</evidence>
<dbReference type="Pfam" id="PF02397">
    <property type="entry name" value="Bac_transf"/>
    <property type="match status" value="1"/>
</dbReference>
<dbReference type="InterPro" id="IPR003362">
    <property type="entry name" value="Bact_transf"/>
</dbReference>
<dbReference type="NCBIfam" id="TIGR03025">
    <property type="entry name" value="EPS_sugtrans"/>
    <property type="match status" value="1"/>
</dbReference>
<dbReference type="PANTHER" id="PTHR30576">
    <property type="entry name" value="COLANIC BIOSYNTHESIS UDP-GLUCOSE LIPID CARRIER TRANSFERASE"/>
    <property type="match status" value="1"/>
</dbReference>
<evidence type="ECO:0000256" key="1">
    <source>
        <dbReference type="ARBA" id="ARBA00004141"/>
    </source>
</evidence>
<evidence type="ECO:0000256" key="3">
    <source>
        <dbReference type="ARBA" id="ARBA00022679"/>
    </source>
</evidence>